<evidence type="ECO:0000259" key="7">
    <source>
        <dbReference type="Pfam" id="PF00828"/>
    </source>
</evidence>
<evidence type="ECO:0000313" key="9">
    <source>
        <dbReference type="Proteomes" id="UP000242188"/>
    </source>
</evidence>
<evidence type="ECO:0000256" key="4">
    <source>
        <dbReference type="ARBA" id="ARBA00035299"/>
    </source>
</evidence>
<dbReference type="EMBL" id="NEDP02004282">
    <property type="protein sequence ID" value="OWF46094.1"/>
    <property type="molecule type" value="Genomic_DNA"/>
</dbReference>
<feature type="domain" description="Large ribosomal subunit protein uL15/eL18" evidence="7">
    <location>
        <begin position="93"/>
        <end position="173"/>
    </location>
</feature>
<name>A0A210QBI5_MIZYE</name>
<proteinExistence type="inferred from homology"/>
<dbReference type="Gene3D" id="3.100.10.10">
    <property type="match status" value="1"/>
</dbReference>
<dbReference type="SUPFAM" id="SSF52080">
    <property type="entry name" value="Ribosomal proteins L15p and L18e"/>
    <property type="match status" value="1"/>
</dbReference>
<dbReference type="InterPro" id="IPR036227">
    <property type="entry name" value="Ribosomal_uL15/eL18_sf"/>
</dbReference>
<dbReference type="GO" id="GO:0006412">
    <property type="term" value="P:translation"/>
    <property type="evidence" value="ECO:0007669"/>
    <property type="project" value="InterPro"/>
</dbReference>
<evidence type="ECO:0000256" key="2">
    <source>
        <dbReference type="ARBA" id="ARBA00022980"/>
    </source>
</evidence>
<dbReference type="STRING" id="6573.A0A210QBI5"/>
<feature type="compositionally biased region" description="Basic residues" evidence="6">
    <location>
        <begin position="31"/>
        <end position="50"/>
    </location>
</feature>
<evidence type="ECO:0000256" key="6">
    <source>
        <dbReference type="SAM" id="MobiDB-lite"/>
    </source>
</evidence>
<dbReference type="HAMAP" id="MF_01341">
    <property type="entry name" value="Ribosomal_uL15"/>
    <property type="match status" value="1"/>
</dbReference>
<dbReference type="OrthoDB" id="361383at2759"/>
<dbReference type="InterPro" id="IPR005749">
    <property type="entry name" value="Ribosomal_uL15_bac-type"/>
</dbReference>
<evidence type="ECO:0000256" key="1">
    <source>
        <dbReference type="ARBA" id="ARBA00007320"/>
    </source>
</evidence>
<evidence type="ECO:0000313" key="8">
    <source>
        <dbReference type="EMBL" id="OWF46094.1"/>
    </source>
</evidence>
<evidence type="ECO:0000256" key="5">
    <source>
        <dbReference type="ARBA" id="ARBA00035423"/>
    </source>
</evidence>
<dbReference type="PANTHER" id="PTHR12934:SF11">
    <property type="entry name" value="LARGE RIBOSOMAL SUBUNIT PROTEIN UL15M"/>
    <property type="match status" value="1"/>
</dbReference>
<protein>
    <recommendedName>
        <fullName evidence="4">Large ribosomal subunit protein uL15m</fullName>
    </recommendedName>
    <alternativeName>
        <fullName evidence="5">39S ribosomal protein L15, mitochondrial</fullName>
    </alternativeName>
</protein>
<dbReference type="PANTHER" id="PTHR12934">
    <property type="entry name" value="50S RIBOSOMAL PROTEIN L15"/>
    <property type="match status" value="1"/>
</dbReference>
<sequence length="294" mass="33446">MAGKVVDKALSLLRTFPRVSLGNLKDMPGSKPHKVNRRRSVKKGNTHGRGIKGQGARGTLPRIGFEGNNTPFYLMIPKEPYYENHHLRKEYVPVSLLQLQRMIELNRVDSSEPLDLTSICNTGLIRVLPMQKQYGIHLTEEGADIFNAQINIEVQWVSELVIAAIERNGGTITTRFFDTPSLQAVVAPKNFFMKGIPIPKCKIPPTDVFKYYTDAKNRGYLANPREISNARLELAQKYGYELPNIKDDEKFEMLSARKDPRQIFYGLAPGWIVNLQDETVLKPKGKEHVEYYES</sequence>
<dbReference type="GO" id="GO:0005762">
    <property type="term" value="C:mitochondrial large ribosomal subunit"/>
    <property type="evidence" value="ECO:0007669"/>
    <property type="project" value="TreeGrafter"/>
</dbReference>
<dbReference type="GO" id="GO:0003735">
    <property type="term" value="F:structural constituent of ribosome"/>
    <property type="evidence" value="ECO:0007669"/>
    <property type="project" value="InterPro"/>
</dbReference>
<keyword evidence="2 8" id="KW-0689">Ribosomal protein</keyword>
<reference evidence="8 9" key="1">
    <citation type="journal article" date="2017" name="Nat. Ecol. Evol.">
        <title>Scallop genome provides insights into evolution of bilaterian karyotype and development.</title>
        <authorList>
            <person name="Wang S."/>
            <person name="Zhang J."/>
            <person name="Jiao W."/>
            <person name="Li J."/>
            <person name="Xun X."/>
            <person name="Sun Y."/>
            <person name="Guo X."/>
            <person name="Huan P."/>
            <person name="Dong B."/>
            <person name="Zhang L."/>
            <person name="Hu X."/>
            <person name="Sun X."/>
            <person name="Wang J."/>
            <person name="Zhao C."/>
            <person name="Wang Y."/>
            <person name="Wang D."/>
            <person name="Huang X."/>
            <person name="Wang R."/>
            <person name="Lv J."/>
            <person name="Li Y."/>
            <person name="Zhang Z."/>
            <person name="Liu B."/>
            <person name="Lu W."/>
            <person name="Hui Y."/>
            <person name="Liang J."/>
            <person name="Zhou Z."/>
            <person name="Hou R."/>
            <person name="Li X."/>
            <person name="Liu Y."/>
            <person name="Li H."/>
            <person name="Ning X."/>
            <person name="Lin Y."/>
            <person name="Zhao L."/>
            <person name="Xing Q."/>
            <person name="Dou J."/>
            <person name="Li Y."/>
            <person name="Mao J."/>
            <person name="Guo H."/>
            <person name="Dou H."/>
            <person name="Li T."/>
            <person name="Mu C."/>
            <person name="Jiang W."/>
            <person name="Fu Q."/>
            <person name="Fu X."/>
            <person name="Miao Y."/>
            <person name="Liu J."/>
            <person name="Yu Q."/>
            <person name="Li R."/>
            <person name="Liao H."/>
            <person name="Li X."/>
            <person name="Kong Y."/>
            <person name="Jiang Z."/>
            <person name="Chourrout D."/>
            <person name="Li R."/>
            <person name="Bao Z."/>
        </authorList>
    </citation>
    <scope>NUCLEOTIDE SEQUENCE [LARGE SCALE GENOMIC DNA]</scope>
    <source>
        <strain evidence="8 9">PY_sf001</strain>
    </source>
</reference>
<comment type="caution">
    <text evidence="8">The sequence shown here is derived from an EMBL/GenBank/DDBJ whole genome shotgun (WGS) entry which is preliminary data.</text>
</comment>
<dbReference type="InterPro" id="IPR030878">
    <property type="entry name" value="Ribosomal_uL15"/>
</dbReference>
<keyword evidence="3" id="KW-0687">Ribonucleoprotein</keyword>
<keyword evidence="9" id="KW-1185">Reference proteome</keyword>
<evidence type="ECO:0000256" key="3">
    <source>
        <dbReference type="ARBA" id="ARBA00023274"/>
    </source>
</evidence>
<feature type="region of interest" description="Disordered" evidence="6">
    <location>
        <begin position="23"/>
        <end position="60"/>
    </location>
</feature>
<accession>A0A210QBI5</accession>
<dbReference type="Pfam" id="PF00828">
    <property type="entry name" value="Ribosomal_L27A"/>
    <property type="match status" value="1"/>
</dbReference>
<comment type="similarity">
    <text evidence="1">Belongs to the universal ribosomal protein uL15 family.</text>
</comment>
<gene>
    <name evidence="8" type="ORF">KP79_PYT09139</name>
</gene>
<organism evidence="8 9">
    <name type="scientific">Mizuhopecten yessoensis</name>
    <name type="common">Japanese scallop</name>
    <name type="synonym">Patinopecten yessoensis</name>
    <dbReference type="NCBI Taxonomy" id="6573"/>
    <lineage>
        <taxon>Eukaryota</taxon>
        <taxon>Metazoa</taxon>
        <taxon>Spiralia</taxon>
        <taxon>Lophotrochozoa</taxon>
        <taxon>Mollusca</taxon>
        <taxon>Bivalvia</taxon>
        <taxon>Autobranchia</taxon>
        <taxon>Pteriomorphia</taxon>
        <taxon>Pectinida</taxon>
        <taxon>Pectinoidea</taxon>
        <taxon>Pectinidae</taxon>
        <taxon>Mizuhopecten</taxon>
    </lineage>
</organism>
<dbReference type="InterPro" id="IPR021131">
    <property type="entry name" value="Ribosomal_uL15/eL18"/>
</dbReference>
<dbReference type="Proteomes" id="UP000242188">
    <property type="component" value="Unassembled WGS sequence"/>
</dbReference>
<dbReference type="AlphaFoldDB" id="A0A210QBI5"/>